<evidence type="ECO:0000313" key="1">
    <source>
        <dbReference type="EMBL" id="KAG2626177.1"/>
    </source>
</evidence>
<dbReference type="InterPro" id="IPR006121">
    <property type="entry name" value="HMA_dom"/>
</dbReference>
<dbReference type="SUPFAM" id="SSF55008">
    <property type="entry name" value="HMA, heavy metal-associated domain"/>
    <property type="match status" value="1"/>
</dbReference>
<evidence type="ECO:0000313" key="2">
    <source>
        <dbReference type="Proteomes" id="UP000823388"/>
    </source>
</evidence>
<keyword evidence="2" id="KW-1185">Reference proteome</keyword>
<dbReference type="Proteomes" id="UP000823388">
    <property type="component" value="Chromosome 3K"/>
</dbReference>
<protein>
    <recommendedName>
        <fullName evidence="3">HMA domain-containing protein</fullName>
    </recommendedName>
</protein>
<dbReference type="CDD" id="cd00371">
    <property type="entry name" value="HMA"/>
    <property type="match status" value="1"/>
</dbReference>
<dbReference type="InterPro" id="IPR036163">
    <property type="entry name" value="HMA_dom_sf"/>
</dbReference>
<evidence type="ECO:0008006" key="3">
    <source>
        <dbReference type="Google" id="ProtNLM"/>
    </source>
</evidence>
<reference evidence="1" key="1">
    <citation type="submission" date="2020-05" db="EMBL/GenBank/DDBJ databases">
        <title>WGS assembly of Panicum virgatum.</title>
        <authorList>
            <person name="Lovell J.T."/>
            <person name="Jenkins J."/>
            <person name="Shu S."/>
            <person name="Juenger T.E."/>
            <person name="Schmutz J."/>
        </authorList>
    </citation>
    <scope>NUCLEOTIDE SEQUENCE</scope>
    <source>
        <strain evidence="1">AP13</strain>
    </source>
</reference>
<name>A0A8T0UV99_PANVG</name>
<dbReference type="PANTHER" id="PTHR46119:SF9">
    <property type="entry name" value="OS05G0534500 PROTEIN"/>
    <property type="match status" value="1"/>
</dbReference>
<dbReference type="PANTHER" id="PTHR46119">
    <property type="entry name" value="OS08G0405700 PROTEIN"/>
    <property type="match status" value="1"/>
</dbReference>
<organism evidence="1 2">
    <name type="scientific">Panicum virgatum</name>
    <name type="common">Blackwell switchgrass</name>
    <dbReference type="NCBI Taxonomy" id="38727"/>
    <lineage>
        <taxon>Eukaryota</taxon>
        <taxon>Viridiplantae</taxon>
        <taxon>Streptophyta</taxon>
        <taxon>Embryophyta</taxon>
        <taxon>Tracheophyta</taxon>
        <taxon>Spermatophyta</taxon>
        <taxon>Magnoliopsida</taxon>
        <taxon>Liliopsida</taxon>
        <taxon>Poales</taxon>
        <taxon>Poaceae</taxon>
        <taxon>PACMAD clade</taxon>
        <taxon>Panicoideae</taxon>
        <taxon>Panicodae</taxon>
        <taxon>Paniceae</taxon>
        <taxon>Panicinae</taxon>
        <taxon>Panicum</taxon>
        <taxon>Panicum sect. Hiantes</taxon>
    </lineage>
</organism>
<dbReference type="InterPro" id="IPR044526">
    <property type="entry name" value="NAKR1-3"/>
</dbReference>
<sequence>MRRRRLRIGRVLDCFSSSLQCAGGCVCVRALDDEEDAAVEREALVASGRRRQQLQDQVLRLRDLVDGTRTLGFHLQPKTVELRVSMHCNGCAKKVHKHISKMEVALVASQTELSSRFMPKLCYSRHLSGGTWFEVDLESKKVVVKGDVTPFEVLQSVSKVKFAQLWMAGPQRT</sequence>
<dbReference type="AlphaFoldDB" id="A0A8T0UV99"/>
<comment type="caution">
    <text evidence="1">The sequence shown here is derived from an EMBL/GenBank/DDBJ whole genome shotgun (WGS) entry which is preliminary data.</text>
</comment>
<gene>
    <name evidence="1" type="ORF">PVAP13_3KG326000</name>
</gene>
<proteinExistence type="predicted"/>
<dbReference type="Gene3D" id="3.30.70.100">
    <property type="match status" value="1"/>
</dbReference>
<dbReference type="GO" id="GO:0046872">
    <property type="term" value="F:metal ion binding"/>
    <property type="evidence" value="ECO:0007669"/>
    <property type="project" value="InterPro"/>
</dbReference>
<dbReference type="EMBL" id="CM029041">
    <property type="protein sequence ID" value="KAG2626177.1"/>
    <property type="molecule type" value="Genomic_DNA"/>
</dbReference>
<accession>A0A8T0UV99</accession>